<keyword evidence="1" id="KW-0812">Transmembrane</keyword>
<sequence length="329" mass="37287">MSQGTKVYLYSYEEQLKAGILREKAEKQNITKEAVALIGNGSIELRPPVWTREDLLEDFRNKNSVGKLKDGPSFHFIEAGVTKLLTLALGGEASSAGAFLTLDFLGDLLKEKVHEKAVGEIVGIAVEGKKPATKAIRRMGGQIILLSLGLTHPVATVLGAAFTIFIYLQEKDKEKQELINERLANSIEKRYQQIRKKTREKLEQKNLRGMEEWVARDIRASCWDDTKFGYYMKDGKSYVFKNSDLIALRDRIRCDIEKYISSLDILLCAAYLGINPELKLDESQEERFNKEIRRYATLEGDYQNDTIEFDQDEGGAQMPKAFTTSATHF</sequence>
<keyword evidence="3" id="KW-1185">Reference proteome</keyword>
<organism evidence="2 3">
    <name type="scientific">Orbilia ellipsospora</name>
    <dbReference type="NCBI Taxonomy" id="2528407"/>
    <lineage>
        <taxon>Eukaryota</taxon>
        <taxon>Fungi</taxon>
        <taxon>Dikarya</taxon>
        <taxon>Ascomycota</taxon>
        <taxon>Pezizomycotina</taxon>
        <taxon>Orbiliomycetes</taxon>
        <taxon>Orbiliales</taxon>
        <taxon>Orbiliaceae</taxon>
        <taxon>Orbilia</taxon>
    </lineage>
</organism>
<reference evidence="2 3" key="1">
    <citation type="submission" date="2019-10" db="EMBL/GenBank/DDBJ databases">
        <authorList>
            <person name="Palmer J.M."/>
        </authorList>
    </citation>
    <scope>NUCLEOTIDE SEQUENCE [LARGE SCALE GENOMIC DNA]</scope>
    <source>
        <strain evidence="2 3">TWF694</strain>
    </source>
</reference>
<keyword evidence="1" id="KW-1133">Transmembrane helix</keyword>
<comment type="caution">
    <text evidence="2">The sequence shown here is derived from an EMBL/GenBank/DDBJ whole genome shotgun (WGS) entry which is preliminary data.</text>
</comment>
<keyword evidence="1" id="KW-0472">Membrane</keyword>
<name>A0AAV9WWA9_9PEZI</name>
<proteinExistence type="predicted"/>
<evidence type="ECO:0000313" key="2">
    <source>
        <dbReference type="EMBL" id="KAK6526635.1"/>
    </source>
</evidence>
<protein>
    <submittedName>
        <fullName evidence="2">Uncharacterized protein</fullName>
    </submittedName>
</protein>
<dbReference type="Proteomes" id="UP001365542">
    <property type="component" value="Unassembled WGS sequence"/>
</dbReference>
<evidence type="ECO:0000256" key="1">
    <source>
        <dbReference type="SAM" id="Phobius"/>
    </source>
</evidence>
<gene>
    <name evidence="2" type="ORF">TWF694_005216</name>
</gene>
<accession>A0AAV9WWA9</accession>
<dbReference type="AlphaFoldDB" id="A0AAV9WWA9"/>
<evidence type="ECO:0000313" key="3">
    <source>
        <dbReference type="Proteomes" id="UP001365542"/>
    </source>
</evidence>
<feature type="transmembrane region" description="Helical" evidence="1">
    <location>
        <begin position="143"/>
        <end position="168"/>
    </location>
</feature>
<dbReference type="EMBL" id="JAVHJO010000016">
    <property type="protein sequence ID" value="KAK6526635.1"/>
    <property type="molecule type" value="Genomic_DNA"/>
</dbReference>